<dbReference type="InterPro" id="IPR004045">
    <property type="entry name" value="Glutathione_S-Trfase_N"/>
</dbReference>
<gene>
    <name evidence="5" type="ORF">P170DRAFT_440793</name>
</gene>
<feature type="domain" description="GST C-terminal" evidence="4">
    <location>
        <begin position="90"/>
        <end position="223"/>
    </location>
</feature>
<comment type="similarity">
    <text evidence="1 2">Belongs to the GST superfamily.</text>
</comment>
<dbReference type="FunFam" id="1.20.1050.10:FF:000006">
    <property type="entry name" value="Elongation factor 1 gamma"/>
    <property type="match status" value="1"/>
</dbReference>
<dbReference type="InterPro" id="IPR036282">
    <property type="entry name" value="Glutathione-S-Trfase_C_sf"/>
</dbReference>
<evidence type="ECO:0000256" key="1">
    <source>
        <dbReference type="ARBA" id="ARBA00007409"/>
    </source>
</evidence>
<dbReference type="GO" id="GO:0006414">
    <property type="term" value="P:translational elongation"/>
    <property type="evidence" value="ECO:0007669"/>
    <property type="project" value="TreeGrafter"/>
</dbReference>
<protein>
    <submittedName>
        <fullName evidence="5">Glutathione S-transferase</fullName>
    </submittedName>
</protein>
<dbReference type="GO" id="GO:0005634">
    <property type="term" value="C:nucleus"/>
    <property type="evidence" value="ECO:0007669"/>
    <property type="project" value="TreeGrafter"/>
</dbReference>
<dbReference type="SUPFAM" id="SSF52833">
    <property type="entry name" value="Thioredoxin-like"/>
    <property type="match status" value="1"/>
</dbReference>
<dbReference type="CDD" id="cd03181">
    <property type="entry name" value="GST_C_EF1Bgamma_like"/>
    <property type="match status" value="1"/>
</dbReference>
<dbReference type="OrthoDB" id="249703at2759"/>
<dbReference type="VEuPathDB" id="FungiDB:P170DRAFT_440793"/>
<dbReference type="PANTHER" id="PTHR43986:SF10">
    <property type="entry name" value="ELONGATION FACTOR EEF-1B GAMMA SUBUNIT, PUTATIVE (AFU_ORTHOLOGUE AFUA_1G17120)-RELATED"/>
    <property type="match status" value="1"/>
</dbReference>
<keyword evidence="5" id="KW-0808">Transferase</keyword>
<name>A0A2I2FV51_9EURO</name>
<keyword evidence="6" id="KW-1185">Reference proteome</keyword>
<dbReference type="SFLD" id="SFLDS00019">
    <property type="entry name" value="Glutathione_Transferase_(cytos"/>
    <property type="match status" value="1"/>
</dbReference>
<dbReference type="CDD" id="cd03044">
    <property type="entry name" value="GST_N_EF1Bgamma"/>
    <property type="match status" value="1"/>
</dbReference>
<dbReference type="Pfam" id="PF02798">
    <property type="entry name" value="GST_N"/>
    <property type="match status" value="1"/>
</dbReference>
<feature type="domain" description="GST N-terminal" evidence="3">
    <location>
        <begin position="3"/>
        <end position="84"/>
    </location>
</feature>
<dbReference type="InterPro" id="IPR004046">
    <property type="entry name" value="GST_C"/>
</dbReference>
<evidence type="ECO:0000256" key="2">
    <source>
        <dbReference type="RuleBase" id="RU003494"/>
    </source>
</evidence>
<dbReference type="InterPro" id="IPR050802">
    <property type="entry name" value="EF-GSTs"/>
</dbReference>
<proteinExistence type="inferred from homology"/>
<dbReference type="InterPro" id="IPR036249">
    <property type="entry name" value="Thioredoxin-like_sf"/>
</dbReference>
<evidence type="ECO:0000259" key="4">
    <source>
        <dbReference type="PROSITE" id="PS50405"/>
    </source>
</evidence>
<dbReference type="GO" id="GO:0005737">
    <property type="term" value="C:cytoplasm"/>
    <property type="evidence" value="ECO:0007669"/>
    <property type="project" value="TreeGrafter"/>
</dbReference>
<dbReference type="Proteomes" id="UP000234275">
    <property type="component" value="Unassembled WGS sequence"/>
</dbReference>
<dbReference type="PROSITE" id="PS50404">
    <property type="entry name" value="GST_NTER"/>
    <property type="match status" value="1"/>
</dbReference>
<dbReference type="SUPFAM" id="SSF47616">
    <property type="entry name" value="GST C-terminal domain-like"/>
    <property type="match status" value="1"/>
</dbReference>
<organism evidence="5 6">
    <name type="scientific">Aspergillus steynii IBT 23096</name>
    <dbReference type="NCBI Taxonomy" id="1392250"/>
    <lineage>
        <taxon>Eukaryota</taxon>
        <taxon>Fungi</taxon>
        <taxon>Dikarya</taxon>
        <taxon>Ascomycota</taxon>
        <taxon>Pezizomycotina</taxon>
        <taxon>Eurotiomycetes</taxon>
        <taxon>Eurotiomycetidae</taxon>
        <taxon>Eurotiales</taxon>
        <taxon>Aspergillaceae</taxon>
        <taxon>Aspergillus</taxon>
        <taxon>Aspergillus subgen. Circumdati</taxon>
    </lineage>
</organism>
<dbReference type="SFLD" id="SFLDG00358">
    <property type="entry name" value="Main_(cytGST)"/>
    <property type="match status" value="1"/>
</dbReference>
<dbReference type="GeneID" id="36557861"/>
<dbReference type="Pfam" id="PF00043">
    <property type="entry name" value="GST_C"/>
    <property type="match status" value="1"/>
</dbReference>
<dbReference type="EMBL" id="MSFO01000009">
    <property type="protein sequence ID" value="PLB44528.1"/>
    <property type="molecule type" value="Genomic_DNA"/>
</dbReference>
<dbReference type="Gene3D" id="3.40.30.10">
    <property type="entry name" value="Glutaredoxin"/>
    <property type="match status" value="1"/>
</dbReference>
<dbReference type="GO" id="GO:0016740">
    <property type="term" value="F:transferase activity"/>
    <property type="evidence" value="ECO:0007669"/>
    <property type="project" value="UniProtKB-KW"/>
</dbReference>
<comment type="caution">
    <text evidence="5">The sequence shown here is derived from an EMBL/GenBank/DDBJ whole genome shotgun (WGS) entry which is preliminary data.</text>
</comment>
<evidence type="ECO:0000313" key="5">
    <source>
        <dbReference type="EMBL" id="PLB44528.1"/>
    </source>
</evidence>
<dbReference type="InterPro" id="IPR040079">
    <property type="entry name" value="Glutathione_S-Trfase"/>
</dbReference>
<dbReference type="RefSeq" id="XP_024699830.1">
    <property type="nucleotide sequence ID" value="XM_024850162.1"/>
</dbReference>
<dbReference type="AlphaFoldDB" id="A0A2I2FV51"/>
<dbReference type="FunFam" id="3.40.30.10:FF:000148">
    <property type="entry name" value="Elongation factor 1B gamma"/>
    <property type="match status" value="1"/>
</dbReference>
<reference evidence="5 6" key="1">
    <citation type="submission" date="2016-12" db="EMBL/GenBank/DDBJ databases">
        <title>The genomes of Aspergillus section Nigri reveals drivers in fungal speciation.</title>
        <authorList>
            <consortium name="DOE Joint Genome Institute"/>
            <person name="Vesth T.C."/>
            <person name="Nybo J."/>
            <person name="Theobald S."/>
            <person name="Brandl J."/>
            <person name="Frisvad J.C."/>
            <person name="Nielsen K.F."/>
            <person name="Lyhne E.K."/>
            <person name="Kogle M.E."/>
            <person name="Kuo A."/>
            <person name="Riley R."/>
            <person name="Clum A."/>
            <person name="Nolan M."/>
            <person name="Lipzen A."/>
            <person name="Salamov A."/>
            <person name="Henrissat B."/>
            <person name="Wiebenga A."/>
            <person name="De Vries R.P."/>
            <person name="Grigoriev I.V."/>
            <person name="Mortensen U.H."/>
            <person name="Andersen M.R."/>
            <person name="Baker S.E."/>
        </authorList>
    </citation>
    <scope>NUCLEOTIDE SEQUENCE [LARGE SCALE GENOMIC DNA]</scope>
    <source>
        <strain evidence="5 6">IBT 23096</strain>
    </source>
</reference>
<dbReference type="InterPro" id="IPR010987">
    <property type="entry name" value="Glutathione-S-Trfase_C-like"/>
</dbReference>
<evidence type="ECO:0000259" key="3">
    <source>
        <dbReference type="PROSITE" id="PS50404"/>
    </source>
</evidence>
<dbReference type="PANTHER" id="PTHR43986">
    <property type="entry name" value="ELONGATION FACTOR 1-GAMMA"/>
    <property type="match status" value="1"/>
</dbReference>
<dbReference type="Gene3D" id="1.20.1050.10">
    <property type="match status" value="1"/>
</dbReference>
<dbReference type="STRING" id="1392250.A0A2I2FV51"/>
<accession>A0A2I2FV51</accession>
<sequence>MAPFGTIYSYPSNPRVIKTQAAANINGLEIANGEFTMGQTNLTPEFRAKFPFGKVPAFESADGVKIVESNAITQFVAESGPAASQLLGSTPVERALVRQWVEFADGEVLSPILQLGLWRFLPSKYKYDEANETNSLNRVERSMGHLDQELAGKTWLAGTEKLSLADISVAAAFIWGFALSVDAEMRAKYPNVMAWYERVTESEGVKQAFGEKNFVEKRSAPPS</sequence>
<evidence type="ECO:0000313" key="6">
    <source>
        <dbReference type="Proteomes" id="UP000234275"/>
    </source>
</evidence>
<dbReference type="PROSITE" id="PS50405">
    <property type="entry name" value="GST_CTER"/>
    <property type="match status" value="1"/>
</dbReference>